<dbReference type="AlphaFoldDB" id="A0A3L8Q9X9"/>
<evidence type="ECO:0000313" key="9">
    <source>
        <dbReference type="EMBL" id="RLV64129.1"/>
    </source>
</evidence>
<keyword evidence="3" id="KW-0689">Ribosomal protein</keyword>
<keyword evidence="11" id="KW-1185">Reference proteome</keyword>
<sequence>MAAMAALGRRLRALGWGLRGVQSPAGPPHYQESTADFGFVERLLPPSRVPEPPPAPQIPDPVRLEPPRRSHHLSPKSEEDLFTQSELCQGPPPELPYFVRRSRLHNLPVYEGQRQGRRLTELRRIHGDIWALQRDLRAFLGSLGVPEVPAQVNEVTATLRLRGHWGPQVRQWLLQRGF</sequence>
<dbReference type="PANTHER" id="PTHR13477:SF0">
    <property type="entry name" value="LARGE RIBOSOMAL SUBUNIT PROTEIN ML49"/>
    <property type="match status" value="1"/>
</dbReference>
<evidence type="ECO:0000256" key="1">
    <source>
        <dbReference type="ARBA" id="ARBA00004173"/>
    </source>
</evidence>
<comment type="similarity">
    <text evidence="2">Belongs to the mitochondrion-specific ribosomal protein mL49 family.</text>
</comment>
<gene>
    <name evidence="9" type="ORF">DV515_00017560</name>
    <name evidence="10" type="ORF">DV515_00017566</name>
</gene>
<dbReference type="PANTHER" id="PTHR13477">
    <property type="entry name" value="MITOCHONDRIAL 39S RIBOSOMAL PROTEIN L49"/>
    <property type="match status" value="1"/>
</dbReference>
<dbReference type="GO" id="GO:0005762">
    <property type="term" value="C:mitochondrial large ribosomal subunit"/>
    <property type="evidence" value="ECO:0007669"/>
    <property type="project" value="TreeGrafter"/>
</dbReference>
<dbReference type="GO" id="GO:0003735">
    <property type="term" value="F:structural constituent of ribosome"/>
    <property type="evidence" value="ECO:0007669"/>
    <property type="project" value="InterPro"/>
</dbReference>
<evidence type="ECO:0000256" key="3">
    <source>
        <dbReference type="ARBA" id="ARBA00022980"/>
    </source>
</evidence>
<reference evidence="10 11" key="1">
    <citation type="journal article" date="2018" name="Proc. R. Soc. B">
        <title>A non-coding region near Follistatin controls head colour polymorphism in the Gouldian finch.</title>
        <authorList>
            <person name="Toomey M.B."/>
            <person name="Marques C.I."/>
            <person name="Andrade P."/>
            <person name="Araujo P.M."/>
            <person name="Sabatino S."/>
            <person name="Gazda M.A."/>
            <person name="Afonso S."/>
            <person name="Lopes R.J."/>
            <person name="Corbo J.C."/>
            <person name="Carneiro M."/>
        </authorList>
    </citation>
    <scope>NUCLEOTIDE SEQUENCE [LARGE SCALE GENOMIC DNA]</scope>
    <source>
        <strain evidence="10">Red01</strain>
        <tissue evidence="10">Muscle</tissue>
    </source>
</reference>
<comment type="subcellular location">
    <subcellularLocation>
        <location evidence="1">Mitochondrion</location>
    </subcellularLocation>
</comment>
<feature type="compositionally biased region" description="Pro residues" evidence="8">
    <location>
        <begin position="47"/>
        <end position="59"/>
    </location>
</feature>
<dbReference type="InterPro" id="IPR007740">
    <property type="entry name" value="Ribosomal_mL49"/>
</dbReference>
<dbReference type="GO" id="GO:0006412">
    <property type="term" value="P:translation"/>
    <property type="evidence" value="ECO:0007669"/>
    <property type="project" value="InterPro"/>
</dbReference>
<feature type="region of interest" description="Disordered" evidence="8">
    <location>
        <begin position="43"/>
        <end position="83"/>
    </location>
</feature>
<evidence type="ECO:0000256" key="6">
    <source>
        <dbReference type="ARBA" id="ARBA00035191"/>
    </source>
</evidence>
<evidence type="ECO:0000256" key="8">
    <source>
        <dbReference type="SAM" id="MobiDB-lite"/>
    </source>
</evidence>
<accession>A0A3L8Q9X9</accession>
<keyword evidence="5" id="KW-0687">Ribonucleoprotein</keyword>
<reference evidence="10" key="2">
    <citation type="submission" date="2018-08" db="EMBL/GenBank/DDBJ databases">
        <authorList>
            <person name="Sabatino S.J."/>
        </authorList>
    </citation>
    <scope>NUCLEOTIDE SEQUENCE</scope>
    <source>
        <strain evidence="10">Red01</strain>
        <tissue evidence="10">Muscle</tissue>
    </source>
</reference>
<evidence type="ECO:0000256" key="2">
    <source>
        <dbReference type="ARBA" id="ARBA00005677"/>
    </source>
</evidence>
<dbReference type="OrthoDB" id="19439at2759"/>
<dbReference type="Pfam" id="PF05046">
    <property type="entry name" value="Img2"/>
    <property type="match status" value="1"/>
</dbReference>
<organism evidence="10 11">
    <name type="scientific">Chloebia gouldiae</name>
    <name type="common">Gouldian finch</name>
    <name type="synonym">Erythrura gouldiae</name>
    <dbReference type="NCBI Taxonomy" id="44316"/>
    <lineage>
        <taxon>Eukaryota</taxon>
        <taxon>Metazoa</taxon>
        <taxon>Chordata</taxon>
        <taxon>Craniata</taxon>
        <taxon>Vertebrata</taxon>
        <taxon>Euteleostomi</taxon>
        <taxon>Archelosauria</taxon>
        <taxon>Archosauria</taxon>
        <taxon>Dinosauria</taxon>
        <taxon>Saurischia</taxon>
        <taxon>Theropoda</taxon>
        <taxon>Coelurosauria</taxon>
        <taxon>Aves</taxon>
        <taxon>Neognathae</taxon>
        <taxon>Neoaves</taxon>
        <taxon>Telluraves</taxon>
        <taxon>Australaves</taxon>
        <taxon>Passeriformes</taxon>
        <taxon>Passeroidea</taxon>
        <taxon>Passeridae</taxon>
        <taxon>Chloebia</taxon>
    </lineage>
</organism>
<dbReference type="STRING" id="44316.ENSEGOP00005012505"/>
<dbReference type="EMBL" id="QUSF01001275">
    <property type="protein sequence ID" value="RLV64129.1"/>
    <property type="molecule type" value="Genomic_DNA"/>
</dbReference>
<evidence type="ECO:0000256" key="5">
    <source>
        <dbReference type="ARBA" id="ARBA00023274"/>
    </source>
</evidence>
<comment type="caution">
    <text evidence="10">The sequence shown here is derived from an EMBL/GenBank/DDBJ whole genome shotgun (WGS) entry which is preliminary data.</text>
</comment>
<protein>
    <recommendedName>
        <fullName evidence="6">Large ribosomal subunit protein mL49</fullName>
    </recommendedName>
    <alternativeName>
        <fullName evidence="7">39S ribosomal protein L49, mitochondrial</fullName>
    </alternativeName>
</protein>
<dbReference type="Proteomes" id="UP000276834">
    <property type="component" value="Unassembled WGS sequence"/>
</dbReference>
<keyword evidence="4" id="KW-0496">Mitochondrion</keyword>
<evidence type="ECO:0000313" key="10">
    <source>
        <dbReference type="EMBL" id="RLV64134.1"/>
    </source>
</evidence>
<proteinExistence type="inferred from homology"/>
<evidence type="ECO:0000256" key="7">
    <source>
        <dbReference type="ARBA" id="ARBA00035545"/>
    </source>
</evidence>
<dbReference type="Gene3D" id="3.30.780.10">
    <property type="entry name" value="SUI1-like domain"/>
    <property type="match status" value="1"/>
</dbReference>
<evidence type="ECO:0000256" key="4">
    <source>
        <dbReference type="ARBA" id="ARBA00023128"/>
    </source>
</evidence>
<dbReference type="EMBL" id="QUSF01001274">
    <property type="protein sequence ID" value="RLV64134.1"/>
    <property type="molecule type" value="Genomic_DNA"/>
</dbReference>
<name>A0A3L8Q9X9_CHLGU</name>
<evidence type="ECO:0000313" key="11">
    <source>
        <dbReference type="Proteomes" id="UP000276834"/>
    </source>
</evidence>